<name>A0A8S5TK65_9CAUD</name>
<proteinExistence type="predicted"/>
<evidence type="ECO:0000313" key="1">
    <source>
        <dbReference type="EMBL" id="DAF63677.1"/>
    </source>
</evidence>
<sequence>MPIIGYCNLGFSKHPGINELGVVFPFIGKGFNRSLSVFSCEVNCL</sequence>
<organism evidence="1">
    <name type="scientific">Podoviridae sp. ctz6O13</name>
    <dbReference type="NCBI Taxonomy" id="2827757"/>
    <lineage>
        <taxon>Viruses</taxon>
        <taxon>Duplodnaviria</taxon>
        <taxon>Heunggongvirae</taxon>
        <taxon>Uroviricota</taxon>
        <taxon>Caudoviricetes</taxon>
    </lineage>
</organism>
<protein>
    <submittedName>
        <fullName evidence="1">Uncharacterized protein</fullName>
    </submittedName>
</protein>
<accession>A0A8S5TK65</accession>
<reference evidence="1" key="1">
    <citation type="journal article" date="2021" name="Proc. Natl. Acad. Sci. U.S.A.">
        <title>A Catalog of Tens of Thousands of Viruses from Human Metagenomes Reveals Hidden Associations with Chronic Diseases.</title>
        <authorList>
            <person name="Tisza M.J."/>
            <person name="Buck C.B."/>
        </authorList>
    </citation>
    <scope>NUCLEOTIDE SEQUENCE</scope>
    <source>
        <strain evidence="1">Ctz6O13</strain>
    </source>
</reference>
<dbReference type="EMBL" id="BK032843">
    <property type="protein sequence ID" value="DAF63677.1"/>
    <property type="molecule type" value="Genomic_DNA"/>
</dbReference>